<feature type="compositionally biased region" description="Polar residues" evidence="1">
    <location>
        <begin position="53"/>
        <end position="67"/>
    </location>
</feature>
<feature type="region of interest" description="Disordered" evidence="1">
    <location>
        <begin position="1"/>
        <end position="90"/>
    </location>
</feature>
<feature type="compositionally biased region" description="Polar residues" evidence="1">
    <location>
        <begin position="1"/>
        <end position="16"/>
    </location>
</feature>
<name>A0ABD0LYQ2_9CAEN</name>
<dbReference type="AlphaFoldDB" id="A0ABD0LYQ2"/>
<accession>A0ABD0LYQ2</accession>
<proteinExistence type="predicted"/>
<organism evidence="2 3">
    <name type="scientific">Batillaria attramentaria</name>
    <dbReference type="NCBI Taxonomy" id="370345"/>
    <lineage>
        <taxon>Eukaryota</taxon>
        <taxon>Metazoa</taxon>
        <taxon>Spiralia</taxon>
        <taxon>Lophotrochozoa</taxon>
        <taxon>Mollusca</taxon>
        <taxon>Gastropoda</taxon>
        <taxon>Caenogastropoda</taxon>
        <taxon>Sorbeoconcha</taxon>
        <taxon>Cerithioidea</taxon>
        <taxon>Batillariidae</taxon>
        <taxon>Batillaria</taxon>
    </lineage>
</organism>
<reference evidence="2 3" key="1">
    <citation type="journal article" date="2023" name="Sci. Data">
        <title>Genome assembly of the Korean intertidal mud-creeper Batillaria attramentaria.</title>
        <authorList>
            <person name="Patra A.K."/>
            <person name="Ho P.T."/>
            <person name="Jun S."/>
            <person name="Lee S.J."/>
            <person name="Kim Y."/>
            <person name="Won Y.J."/>
        </authorList>
    </citation>
    <scope>NUCLEOTIDE SEQUENCE [LARGE SCALE GENOMIC DNA]</scope>
    <source>
        <strain evidence="2">Wonlab-2016</strain>
    </source>
</reference>
<evidence type="ECO:0000313" key="3">
    <source>
        <dbReference type="Proteomes" id="UP001519460"/>
    </source>
</evidence>
<feature type="compositionally biased region" description="Basic and acidic residues" evidence="1">
    <location>
        <begin position="27"/>
        <end position="41"/>
    </location>
</feature>
<protein>
    <submittedName>
        <fullName evidence="2">Uncharacterized protein</fullName>
    </submittedName>
</protein>
<dbReference type="EMBL" id="JACVVK020000016">
    <property type="protein sequence ID" value="KAK7504301.1"/>
    <property type="molecule type" value="Genomic_DNA"/>
</dbReference>
<keyword evidence="3" id="KW-1185">Reference proteome</keyword>
<dbReference type="Proteomes" id="UP001519460">
    <property type="component" value="Unassembled WGS sequence"/>
</dbReference>
<evidence type="ECO:0000256" key="1">
    <source>
        <dbReference type="SAM" id="MobiDB-lite"/>
    </source>
</evidence>
<comment type="caution">
    <text evidence="2">The sequence shown here is derived from an EMBL/GenBank/DDBJ whole genome shotgun (WGS) entry which is preliminary data.</text>
</comment>
<sequence>MTDKQTPFSVSQNTVPSGGLAQYPILKRRESGGNSHSKLENGPHCGWEVPHNRNITVDTTVVSPSPRHSQEKQGPVTGGNSRGFPPLGLS</sequence>
<evidence type="ECO:0000313" key="2">
    <source>
        <dbReference type="EMBL" id="KAK7504301.1"/>
    </source>
</evidence>
<gene>
    <name evidence="2" type="ORF">BaRGS_00004605</name>
</gene>